<organism evidence="1">
    <name type="scientific">Anguilla anguilla</name>
    <name type="common">European freshwater eel</name>
    <name type="synonym">Muraena anguilla</name>
    <dbReference type="NCBI Taxonomy" id="7936"/>
    <lineage>
        <taxon>Eukaryota</taxon>
        <taxon>Metazoa</taxon>
        <taxon>Chordata</taxon>
        <taxon>Craniata</taxon>
        <taxon>Vertebrata</taxon>
        <taxon>Euteleostomi</taxon>
        <taxon>Actinopterygii</taxon>
        <taxon>Neopterygii</taxon>
        <taxon>Teleostei</taxon>
        <taxon>Anguilliformes</taxon>
        <taxon>Anguillidae</taxon>
        <taxon>Anguilla</taxon>
    </lineage>
</organism>
<reference evidence="1" key="1">
    <citation type="submission" date="2014-11" db="EMBL/GenBank/DDBJ databases">
        <authorList>
            <person name="Amaro Gonzalez C."/>
        </authorList>
    </citation>
    <scope>NUCLEOTIDE SEQUENCE</scope>
</reference>
<accession>A0A0E9T788</accession>
<name>A0A0E9T788_ANGAN</name>
<protein>
    <submittedName>
        <fullName evidence="1">Uncharacterized protein</fullName>
    </submittedName>
</protein>
<evidence type="ECO:0000313" key="1">
    <source>
        <dbReference type="EMBL" id="JAH49539.1"/>
    </source>
</evidence>
<dbReference type="EMBL" id="GBXM01059038">
    <property type="protein sequence ID" value="JAH49539.1"/>
    <property type="molecule type" value="Transcribed_RNA"/>
</dbReference>
<proteinExistence type="predicted"/>
<reference evidence="1" key="2">
    <citation type="journal article" date="2015" name="Fish Shellfish Immunol.">
        <title>Early steps in the European eel (Anguilla anguilla)-Vibrio vulnificus interaction in the gills: Role of the RtxA13 toxin.</title>
        <authorList>
            <person name="Callol A."/>
            <person name="Pajuelo D."/>
            <person name="Ebbesson L."/>
            <person name="Teles M."/>
            <person name="MacKenzie S."/>
            <person name="Amaro C."/>
        </authorList>
    </citation>
    <scope>NUCLEOTIDE SEQUENCE</scope>
</reference>
<dbReference type="AlphaFoldDB" id="A0A0E9T788"/>
<sequence length="40" mass="4681">MIIMFFCYIPHAYTGEFFVCGWTFFNKIGVYCSKLTQCGI</sequence>